<name>A0AAD9K2Q0_9ANNE</name>
<reference evidence="5" key="1">
    <citation type="journal article" date="2023" name="Mol. Biol. Evol.">
        <title>Third-Generation Sequencing Reveals the Adaptive Role of the Epigenome in Three Deep-Sea Polychaetes.</title>
        <authorList>
            <person name="Perez M."/>
            <person name="Aroh O."/>
            <person name="Sun Y."/>
            <person name="Lan Y."/>
            <person name="Juniper S.K."/>
            <person name="Young C.R."/>
            <person name="Angers B."/>
            <person name="Qian P.Y."/>
        </authorList>
    </citation>
    <scope>NUCLEOTIDE SEQUENCE</scope>
    <source>
        <strain evidence="5">P08H-3</strain>
    </source>
</reference>
<organism evidence="5 6">
    <name type="scientific">Paralvinella palmiformis</name>
    <dbReference type="NCBI Taxonomy" id="53620"/>
    <lineage>
        <taxon>Eukaryota</taxon>
        <taxon>Metazoa</taxon>
        <taxon>Spiralia</taxon>
        <taxon>Lophotrochozoa</taxon>
        <taxon>Annelida</taxon>
        <taxon>Polychaeta</taxon>
        <taxon>Sedentaria</taxon>
        <taxon>Canalipalpata</taxon>
        <taxon>Terebellida</taxon>
        <taxon>Terebelliformia</taxon>
        <taxon>Alvinellidae</taxon>
        <taxon>Paralvinella</taxon>
    </lineage>
</organism>
<feature type="domain" description="RRM" evidence="4">
    <location>
        <begin position="565"/>
        <end position="638"/>
    </location>
</feature>
<feature type="region of interest" description="Disordered" evidence="3">
    <location>
        <begin position="417"/>
        <end position="458"/>
    </location>
</feature>
<dbReference type="PANTHER" id="PTHR23189">
    <property type="entry name" value="RNA RECOGNITION MOTIF-CONTAINING"/>
    <property type="match status" value="1"/>
</dbReference>
<keyword evidence="1 2" id="KW-0694">RNA-binding</keyword>
<dbReference type="Pfam" id="PF00076">
    <property type="entry name" value="RRM_1"/>
    <property type="match status" value="1"/>
</dbReference>
<proteinExistence type="predicted"/>
<accession>A0AAD9K2Q0</accession>
<feature type="compositionally biased region" description="Basic residues" evidence="3">
    <location>
        <begin position="644"/>
        <end position="676"/>
    </location>
</feature>
<sequence>MDMEGNWLNGVYIPEHEVNIFNKKWPMNRHFSTGKNPHRGFMEPTYPSGFRPDLKAGRKPGPSSNNYRAVHFSSYLRTQSPVATAPNNANYGKFLPKSPAGNAFVPTNPGYGMMGPPPKPLKPIINNHRAPGQRMFTPQNIPQHPFGGGPMRAKQQYRSYVPIITRGGVVKKRPADSVASKLVKRAKSVLSVMNFPISSSQRIAQLRKKYKESTMRKREESWQPSRPVSNQIRRPEDAPYFNRENNNVRSGGYNHKRERAAYDRPYAGPVVNGIQFQHDYRSDQKNSHDNWPPSRSQDVKNRRHDNLQLSREKQLEQQISRAYADYFKAVEQDMKNNLHDPVNGNIESSNNTPKSHDIGANHFNPTSTFSRQGTGEMPVTDQLGNQLSTPASYINYSYHDYYDYGEKKFLNTQCPTQRAGGAANSFPTQQQHGQASGSNIAQSKDRRVAPESSKPKPFSVGYLFQQNLLPEFTGPRQQNQWRRGRNGRPTVTRWSPATVPQNSALTNPCQSYHYPNEDNIAIAANNHVTNTAHHPDYDFDQDMHYDEIPEYLADEDPCDWDSIMRKLYVGDLLESVKKPDLEREFQAFGRVKDVWIAHNPPGFAFIEYYDRVGASNAVRSLDGKHVLGSKIRVEYAKSNGPRTGRGRKRRAGSPQASRRRRSVSPHGRRSPPRRQRSPFPPLRSSSPPRRGLPPPPPIPPPLLDLELRRRDRAADRRGRYNGYDRARTPPPPLPPGYRPRSRSPITRRRYS</sequence>
<dbReference type="PROSITE" id="PS50102">
    <property type="entry name" value="RRM"/>
    <property type="match status" value="1"/>
</dbReference>
<feature type="region of interest" description="Disordered" evidence="3">
    <location>
        <begin position="476"/>
        <end position="502"/>
    </location>
</feature>
<evidence type="ECO:0000259" key="4">
    <source>
        <dbReference type="PROSITE" id="PS50102"/>
    </source>
</evidence>
<feature type="region of interest" description="Disordered" evidence="3">
    <location>
        <begin position="281"/>
        <end position="305"/>
    </location>
</feature>
<feature type="compositionally biased region" description="Basic and acidic residues" evidence="3">
    <location>
        <begin position="212"/>
        <end position="221"/>
    </location>
</feature>
<evidence type="ECO:0000256" key="1">
    <source>
        <dbReference type="ARBA" id="ARBA00022884"/>
    </source>
</evidence>
<dbReference type="GO" id="GO:0003723">
    <property type="term" value="F:RNA binding"/>
    <property type="evidence" value="ECO:0007669"/>
    <property type="project" value="UniProtKB-UniRule"/>
</dbReference>
<comment type="caution">
    <text evidence="5">The sequence shown here is derived from an EMBL/GenBank/DDBJ whole genome shotgun (WGS) entry which is preliminary data.</text>
</comment>
<dbReference type="SUPFAM" id="SSF54928">
    <property type="entry name" value="RNA-binding domain, RBD"/>
    <property type="match status" value="1"/>
</dbReference>
<dbReference type="EMBL" id="JAODUP010000083">
    <property type="protein sequence ID" value="KAK2163250.1"/>
    <property type="molecule type" value="Genomic_DNA"/>
</dbReference>
<dbReference type="InterPro" id="IPR012677">
    <property type="entry name" value="Nucleotide-bd_a/b_plait_sf"/>
</dbReference>
<evidence type="ECO:0000256" key="2">
    <source>
        <dbReference type="PROSITE-ProRule" id="PRU00176"/>
    </source>
</evidence>
<evidence type="ECO:0000313" key="5">
    <source>
        <dbReference type="EMBL" id="KAK2163250.1"/>
    </source>
</evidence>
<protein>
    <recommendedName>
        <fullName evidence="4">RRM domain-containing protein</fullName>
    </recommendedName>
</protein>
<dbReference type="InterPro" id="IPR035979">
    <property type="entry name" value="RBD_domain_sf"/>
</dbReference>
<dbReference type="Proteomes" id="UP001208570">
    <property type="component" value="Unassembled WGS sequence"/>
</dbReference>
<feature type="compositionally biased region" description="Pro residues" evidence="3">
    <location>
        <begin position="690"/>
        <end position="702"/>
    </location>
</feature>
<feature type="compositionally biased region" description="Basic residues" evidence="3">
    <location>
        <begin position="739"/>
        <end position="751"/>
    </location>
</feature>
<feature type="compositionally biased region" description="Polar residues" evidence="3">
    <location>
        <begin position="492"/>
        <end position="502"/>
    </location>
</feature>
<keyword evidence="6" id="KW-1185">Reference proteome</keyword>
<feature type="compositionally biased region" description="Polar residues" evidence="3">
    <location>
        <begin position="222"/>
        <end position="232"/>
    </location>
</feature>
<evidence type="ECO:0000313" key="6">
    <source>
        <dbReference type="Proteomes" id="UP001208570"/>
    </source>
</evidence>
<dbReference type="SMART" id="SM00360">
    <property type="entry name" value="RRM"/>
    <property type="match status" value="1"/>
</dbReference>
<feature type="compositionally biased region" description="Polar residues" evidence="3">
    <location>
        <begin position="425"/>
        <end position="442"/>
    </location>
</feature>
<dbReference type="InterPro" id="IPR000504">
    <property type="entry name" value="RRM_dom"/>
</dbReference>
<feature type="region of interest" description="Disordered" evidence="3">
    <location>
        <begin position="633"/>
        <end position="751"/>
    </location>
</feature>
<feature type="region of interest" description="Disordered" evidence="3">
    <location>
        <begin position="212"/>
        <end position="254"/>
    </location>
</feature>
<dbReference type="AlphaFoldDB" id="A0AAD9K2Q0"/>
<feature type="compositionally biased region" description="Pro residues" evidence="3">
    <location>
        <begin position="728"/>
        <end position="737"/>
    </location>
</feature>
<gene>
    <name evidence="5" type="ORF">LSH36_83g04031</name>
</gene>
<feature type="compositionally biased region" description="Basic and acidic residues" evidence="3">
    <location>
        <begin position="705"/>
        <end position="727"/>
    </location>
</feature>
<evidence type="ECO:0000256" key="3">
    <source>
        <dbReference type="SAM" id="MobiDB-lite"/>
    </source>
</evidence>
<dbReference type="Gene3D" id="3.30.70.330">
    <property type="match status" value="1"/>
</dbReference>